<keyword evidence="3" id="KW-0732">Signal</keyword>
<evidence type="ECO:0000256" key="2">
    <source>
        <dbReference type="SAM" id="MobiDB-lite"/>
    </source>
</evidence>
<comment type="similarity">
    <text evidence="1">Belongs to the HesB/IscA family.</text>
</comment>
<evidence type="ECO:0000313" key="5">
    <source>
        <dbReference type="Proteomes" id="UP001302745"/>
    </source>
</evidence>
<proteinExistence type="inferred from homology"/>
<evidence type="ECO:0000313" key="4">
    <source>
        <dbReference type="EMBL" id="KAK4152657.1"/>
    </source>
</evidence>
<evidence type="ECO:0000256" key="3">
    <source>
        <dbReference type="SAM" id="SignalP"/>
    </source>
</evidence>
<feature type="compositionally biased region" description="Low complexity" evidence="2">
    <location>
        <begin position="229"/>
        <end position="275"/>
    </location>
</feature>
<evidence type="ECO:0000256" key="1">
    <source>
        <dbReference type="ARBA" id="ARBA00006718"/>
    </source>
</evidence>
<reference evidence="4" key="2">
    <citation type="submission" date="2023-05" db="EMBL/GenBank/DDBJ databases">
        <authorList>
            <consortium name="Lawrence Berkeley National Laboratory"/>
            <person name="Steindorff A."/>
            <person name="Hensen N."/>
            <person name="Bonometti L."/>
            <person name="Westerberg I."/>
            <person name="Brannstrom I.O."/>
            <person name="Guillou S."/>
            <person name="Cros-Aarteil S."/>
            <person name="Calhoun S."/>
            <person name="Haridas S."/>
            <person name="Kuo A."/>
            <person name="Mondo S."/>
            <person name="Pangilinan J."/>
            <person name="Riley R."/>
            <person name="Labutti K."/>
            <person name="Andreopoulos B."/>
            <person name="Lipzen A."/>
            <person name="Chen C."/>
            <person name="Yanf M."/>
            <person name="Daum C."/>
            <person name="Ng V."/>
            <person name="Clum A."/>
            <person name="Ohm R."/>
            <person name="Martin F."/>
            <person name="Silar P."/>
            <person name="Natvig D."/>
            <person name="Lalanne C."/>
            <person name="Gautier V."/>
            <person name="Ament-Velasquez S.L."/>
            <person name="Kruys A."/>
            <person name="Hutchinson M.I."/>
            <person name="Powell A.J."/>
            <person name="Barry K."/>
            <person name="Miller A.N."/>
            <person name="Grigoriev I.V."/>
            <person name="Debuchy R."/>
            <person name="Gladieux P."/>
            <person name="Thoren M.H."/>
            <person name="Johannesson H."/>
        </authorList>
    </citation>
    <scope>NUCLEOTIDE SEQUENCE</scope>
    <source>
        <strain evidence="4">CBS 538.74</strain>
    </source>
</reference>
<dbReference type="PROSITE" id="PS50231">
    <property type="entry name" value="RICIN_B_LECTIN"/>
    <property type="match status" value="2"/>
</dbReference>
<organism evidence="4 5">
    <name type="scientific">Chaetomidium leptoderma</name>
    <dbReference type="NCBI Taxonomy" id="669021"/>
    <lineage>
        <taxon>Eukaryota</taxon>
        <taxon>Fungi</taxon>
        <taxon>Dikarya</taxon>
        <taxon>Ascomycota</taxon>
        <taxon>Pezizomycotina</taxon>
        <taxon>Sordariomycetes</taxon>
        <taxon>Sordariomycetidae</taxon>
        <taxon>Sordariales</taxon>
        <taxon>Chaetomiaceae</taxon>
        <taxon>Chaetomidium</taxon>
    </lineage>
</organism>
<dbReference type="Proteomes" id="UP001302745">
    <property type="component" value="Unassembled WGS sequence"/>
</dbReference>
<feature type="region of interest" description="Disordered" evidence="2">
    <location>
        <begin position="203"/>
        <end position="399"/>
    </location>
</feature>
<dbReference type="EMBL" id="MU856966">
    <property type="protein sequence ID" value="KAK4152657.1"/>
    <property type="molecule type" value="Genomic_DNA"/>
</dbReference>
<dbReference type="PANTHER" id="PTHR43011:SF1">
    <property type="entry name" value="IRON-SULFUR CLUSTER ASSEMBLY 2 HOMOLOG, MITOCHONDRIAL"/>
    <property type="match status" value="1"/>
</dbReference>
<keyword evidence="5" id="KW-1185">Reference proteome</keyword>
<gene>
    <name evidence="4" type="ORF">C8A00DRAFT_44310</name>
</gene>
<feature type="signal peptide" evidence="3">
    <location>
        <begin position="1"/>
        <end position="17"/>
    </location>
</feature>
<dbReference type="InterPro" id="IPR035992">
    <property type="entry name" value="Ricin_B-like_lectins"/>
</dbReference>
<comment type="caution">
    <text evidence="4">The sequence shown here is derived from an EMBL/GenBank/DDBJ whole genome shotgun (WGS) entry which is preliminary data.</text>
</comment>
<dbReference type="PANTHER" id="PTHR43011">
    <property type="entry name" value="IRON-SULFUR CLUSTER ASSEMBLY 2 HOMOLOG, MITOCHONDRIAL"/>
    <property type="match status" value="1"/>
</dbReference>
<sequence>MVPALSSLLAWAALAGATQFRPRAVDSLDEAATEEAHQRDNGATRAFSDVQIKTSDGKCLFVDKLSGDFRANLTPVQVGDCGSTDGQGWDIITTGKHNDRDDAVLIVSTLTQACFNFDPRRPAGNQVVLFSCGGRAGGEGEVTDSQLFAFNGGAGPLSLQPQNQAGSCLVAKGNALDIARCNNGDAGQSFTFGGAATSGGNGTNGGNNNGGNNNGGNNNGGNNNGGNNNGDNNGAKSTSTCTKTTRTVTATAAPTQNEGNAAAQTSPAAAEETASGPSIRSGGKFGGGGRGGGRFGGGGKFGGGGRGGSGGRGGGGGQGGNKGEIGAGAEAGAGAGAETGAGGTPTANPTDPVPVSGAETGAGGIPTANPTDPVPVSGAGGTLQPTAAAESHQRDETAKRAFSGVSIRAPNGQCLFVDPTAGDFRQNLIPVSLVDCSGAPNEKWDIITEGKHNQANPNRPATLVVSALTQGCISFDGRRQSGDTVTLFSCGGRADGNGATDGNQLFPYIGQTSFAFAPSNENSKTCILPGNDRLESGPCPDDGSQLFSIFDRPETTAPTIPALEDLFVQLSMRRHPVLGGLPILDLLLPVPTRVVGVPSIRAHHIASAARTASTRHIAPSYNTPSRPWSGATPNSTLLIPRATPPASRLTRAFTTSYPWRATHAIFNPQADDDGKDMMLEITSRAAKRLSEIMAKDSNPNLALRIQVESGGCHGFQYTMGLVTLPPALPTEDSPAPAANGDSSAAIREDDTIFTYAADGSSTPGDLTAPKIILDLPSLELLKGSKVDFTMELIGSQFKIVDNPLATSSCGCGTSFDIKI</sequence>
<dbReference type="GO" id="GO:0051537">
    <property type="term" value="F:2 iron, 2 sulfur cluster binding"/>
    <property type="evidence" value="ECO:0007669"/>
    <property type="project" value="TreeGrafter"/>
</dbReference>
<dbReference type="SUPFAM" id="SSF50370">
    <property type="entry name" value="Ricin B-like lectins"/>
    <property type="match status" value="2"/>
</dbReference>
<dbReference type="CDD" id="cd00161">
    <property type="entry name" value="beta-trefoil_Ricin-like"/>
    <property type="match status" value="1"/>
</dbReference>
<dbReference type="InterPro" id="IPR035903">
    <property type="entry name" value="HesB-like_dom_sf"/>
</dbReference>
<name>A0AAN6VJE9_9PEZI</name>
<reference evidence="4" key="1">
    <citation type="journal article" date="2023" name="Mol. Phylogenet. Evol.">
        <title>Genome-scale phylogeny and comparative genomics of the fungal order Sordariales.</title>
        <authorList>
            <person name="Hensen N."/>
            <person name="Bonometti L."/>
            <person name="Westerberg I."/>
            <person name="Brannstrom I.O."/>
            <person name="Guillou S."/>
            <person name="Cros-Aarteil S."/>
            <person name="Calhoun S."/>
            <person name="Haridas S."/>
            <person name="Kuo A."/>
            <person name="Mondo S."/>
            <person name="Pangilinan J."/>
            <person name="Riley R."/>
            <person name="LaButti K."/>
            <person name="Andreopoulos B."/>
            <person name="Lipzen A."/>
            <person name="Chen C."/>
            <person name="Yan M."/>
            <person name="Daum C."/>
            <person name="Ng V."/>
            <person name="Clum A."/>
            <person name="Steindorff A."/>
            <person name="Ohm R.A."/>
            <person name="Martin F."/>
            <person name="Silar P."/>
            <person name="Natvig D.O."/>
            <person name="Lalanne C."/>
            <person name="Gautier V."/>
            <person name="Ament-Velasquez S.L."/>
            <person name="Kruys A."/>
            <person name="Hutchinson M.I."/>
            <person name="Powell A.J."/>
            <person name="Barry K."/>
            <person name="Miller A.N."/>
            <person name="Grigoriev I.V."/>
            <person name="Debuchy R."/>
            <person name="Gladieux P."/>
            <person name="Hiltunen Thoren M."/>
            <person name="Johannesson H."/>
        </authorList>
    </citation>
    <scope>NUCLEOTIDE SEQUENCE</scope>
    <source>
        <strain evidence="4">CBS 538.74</strain>
    </source>
</reference>
<dbReference type="GO" id="GO:0005506">
    <property type="term" value="F:iron ion binding"/>
    <property type="evidence" value="ECO:0007669"/>
    <property type="project" value="TreeGrafter"/>
</dbReference>
<dbReference type="AlphaFoldDB" id="A0AAN6VJE9"/>
<feature type="compositionally biased region" description="Gly residues" evidence="2">
    <location>
        <begin position="283"/>
        <end position="343"/>
    </location>
</feature>
<dbReference type="Gene3D" id="2.60.300.12">
    <property type="entry name" value="HesB-like domain"/>
    <property type="match status" value="1"/>
</dbReference>
<accession>A0AAN6VJE9</accession>
<dbReference type="GO" id="GO:0051539">
    <property type="term" value="F:4 iron, 4 sulfur cluster binding"/>
    <property type="evidence" value="ECO:0007669"/>
    <property type="project" value="TreeGrafter"/>
</dbReference>
<dbReference type="Gene3D" id="2.80.10.50">
    <property type="match status" value="2"/>
</dbReference>
<dbReference type="GO" id="GO:0005739">
    <property type="term" value="C:mitochondrion"/>
    <property type="evidence" value="ECO:0007669"/>
    <property type="project" value="TreeGrafter"/>
</dbReference>
<feature type="compositionally biased region" description="Gly residues" evidence="2">
    <location>
        <begin position="203"/>
        <end position="228"/>
    </location>
</feature>
<protein>
    <submittedName>
        <fullName evidence="4">Iron-sulfur protein</fullName>
    </submittedName>
</protein>
<feature type="chain" id="PRO_5042954921" evidence="3">
    <location>
        <begin position="18"/>
        <end position="819"/>
    </location>
</feature>
<dbReference type="SUPFAM" id="SSF89360">
    <property type="entry name" value="HesB-like domain"/>
    <property type="match status" value="1"/>
</dbReference>
<dbReference type="GO" id="GO:0016226">
    <property type="term" value="P:iron-sulfur cluster assembly"/>
    <property type="evidence" value="ECO:0007669"/>
    <property type="project" value="TreeGrafter"/>
</dbReference>